<dbReference type="OrthoDB" id="1163458at2"/>
<evidence type="ECO:0000313" key="2">
    <source>
        <dbReference type="EMBL" id="OQD43674.1"/>
    </source>
</evidence>
<proteinExistence type="predicted"/>
<reference evidence="2 3" key="1">
    <citation type="submission" date="2016-12" db="EMBL/GenBank/DDBJ databases">
        <authorList>
            <person name="Song W.-J."/>
            <person name="Kurnit D.M."/>
        </authorList>
    </citation>
    <scope>NUCLEOTIDE SEQUENCE [LARGE SCALE GENOMIC DNA]</scope>
    <source>
        <strain evidence="2 3">HSG9</strain>
    </source>
</reference>
<dbReference type="EMBL" id="MTBC01000002">
    <property type="protein sequence ID" value="OQD43674.1"/>
    <property type="molecule type" value="Genomic_DNA"/>
</dbReference>
<keyword evidence="3" id="KW-1185">Reference proteome</keyword>
<dbReference type="AlphaFoldDB" id="A0A1V6LU30"/>
<organism evidence="2 3">
    <name type="scientific">Croceivirga radicis</name>
    <dbReference type="NCBI Taxonomy" id="1929488"/>
    <lineage>
        <taxon>Bacteria</taxon>
        <taxon>Pseudomonadati</taxon>
        <taxon>Bacteroidota</taxon>
        <taxon>Flavobacteriia</taxon>
        <taxon>Flavobacteriales</taxon>
        <taxon>Flavobacteriaceae</taxon>
        <taxon>Croceivirga</taxon>
    </lineage>
</organism>
<name>A0A1V6LU30_9FLAO</name>
<evidence type="ECO:0000313" key="3">
    <source>
        <dbReference type="Proteomes" id="UP000191680"/>
    </source>
</evidence>
<feature type="domain" description="STAS" evidence="1">
    <location>
        <begin position="4"/>
        <end position="65"/>
    </location>
</feature>
<protein>
    <recommendedName>
        <fullName evidence="1">STAS domain-containing protein</fullName>
    </recommendedName>
</protein>
<dbReference type="Pfam" id="PF01740">
    <property type="entry name" value="STAS"/>
    <property type="match status" value="1"/>
</dbReference>
<sequence length="100" mass="11269">MALEIAEKDGVVELKGKVNAHNIGAILIFLQEKLLVEQNLKVDLSKVQQLDIKAALLLEELYRASNLTIKRTQFYGKDNACVMETLRFTKTAYILSESKS</sequence>
<dbReference type="RefSeq" id="WP_080318094.1">
    <property type="nucleotide sequence ID" value="NZ_MTBC01000002.1"/>
</dbReference>
<dbReference type="Proteomes" id="UP000191680">
    <property type="component" value="Unassembled WGS sequence"/>
</dbReference>
<gene>
    <name evidence="2" type="ORF">BUL40_03420</name>
</gene>
<evidence type="ECO:0000259" key="1">
    <source>
        <dbReference type="Pfam" id="PF01740"/>
    </source>
</evidence>
<comment type="caution">
    <text evidence="2">The sequence shown here is derived from an EMBL/GenBank/DDBJ whole genome shotgun (WGS) entry which is preliminary data.</text>
</comment>
<accession>A0A1V6LU30</accession>
<dbReference type="InterPro" id="IPR002645">
    <property type="entry name" value="STAS_dom"/>
</dbReference>